<dbReference type="EMBL" id="MOXD01000004">
    <property type="protein sequence ID" value="OMQ23682.1"/>
    <property type="molecule type" value="Genomic_DNA"/>
</dbReference>
<sequence length="161" mass="18512">MKNKQNLYFACILIVSLLLLALYVLMPSKNQLDNKLCIATINYSLKENEHEFNYRITQRIRYTLNDKGYINIRGVAALNDEQYVIARTVNFSYRAVDNNHNYSSEITNVSKAGQDNLPDALASQYISYLLPGSSTFFRMEDINNHLTLITAPQGPLFICRY</sequence>
<feature type="transmembrane region" description="Helical" evidence="1">
    <location>
        <begin position="7"/>
        <end position="26"/>
    </location>
</feature>
<protein>
    <recommendedName>
        <fullName evidence="4">FidL</fullName>
    </recommendedName>
</protein>
<evidence type="ECO:0000313" key="2">
    <source>
        <dbReference type="EMBL" id="OMQ23682.1"/>
    </source>
</evidence>
<evidence type="ECO:0000313" key="3">
    <source>
        <dbReference type="Proteomes" id="UP000216021"/>
    </source>
</evidence>
<keyword evidence="1" id="KW-0812">Transmembrane</keyword>
<comment type="caution">
    <text evidence="2">The sequence shown here is derived from an EMBL/GenBank/DDBJ whole genome shotgun (WGS) entry which is preliminary data.</text>
</comment>
<accession>A0A1S8CLP7</accession>
<dbReference type="Proteomes" id="UP000216021">
    <property type="component" value="Unassembled WGS sequence"/>
</dbReference>
<dbReference type="AlphaFoldDB" id="A0A1S8CLP7"/>
<dbReference type="Pfam" id="PF15941">
    <property type="entry name" value="FidL_like"/>
    <property type="match status" value="1"/>
</dbReference>
<keyword evidence="3" id="KW-1185">Reference proteome</keyword>
<reference evidence="2 3" key="1">
    <citation type="submission" date="2016-11" db="EMBL/GenBank/DDBJ databases">
        <title>Rahnella oryzae sp. nov., isolated from rice root.</title>
        <authorList>
            <person name="Zhang X.-X."/>
            <person name="Zhang J."/>
        </authorList>
    </citation>
    <scope>NUCLEOTIDE SEQUENCE [LARGE SCALE GENOMIC DNA]</scope>
    <source>
        <strain evidence="2 3">J11-6</strain>
    </source>
</reference>
<dbReference type="RefSeq" id="WP_076941888.1">
    <property type="nucleotide sequence ID" value="NZ_MOXD01000004.1"/>
</dbReference>
<name>A0A1S8CLP7_9GAMM</name>
<organism evidence="2 3">
    <name type="scientific">Serratia oryzae</name>
    <dbReference type="NCBI Taxonomy" id="2034155"/>
    <lineage>
        <taxon>Bacteria</taxon>
        <taxon>Pseudomonadati</taxon>
        <taxon>Pseudomonadota</taxon>
        <taxon>Gammaproteobacteria</taxon>
        <taxon>Enterobacterales</taxon>
        <taxon>Yersiniaceae</taxon>
        <taxon>Serratia</taxon>
    </lineage>
</organism>
<gene>
    <name evidence="2" type="ORF">BMI79_09210</name>
</gene>
<keyword evidence="1" id="KW-0472">Membrane</keyword>
<proteinExistence type="predicted"/>
<dbReference type="InterPro" id="IPR031854">
    <property type="entry name" value="FidL-like"/>
</dbReference>
<evidence type="ECO:0008006" key="4">
    <source>
        <dbReference type="Google" id="ProtNLM"/>
    </source>
</evidence>
<keyword evidence="1" id="KW-1133">Transmembrane helix</keyword>
<evidence type="ECO:0000256" key="1">
    <source>
        <dbReference type="SAM" id="Phobius"/>
    </source>
</evidence>